<dbReference type="EMBL" id="AWUE01015009">
    <property type="protein sequence ID" value="OMO99970.1"/>
    <property type="molecule type" value="Genomic_DNA"/>
</dbReference>
<name>A0A1R3JYT3_9ROSI</name>
<evidence type="ECO:0000313" key="1">
    <source>
        <dbReference type="EMBL" id="OMO99970.1"/>
    </source>
</evidence>
<dbReference type="Proteomes" id="UP000187203">
    <property type="component" value="Unassembled WGS sequence"/>
</dbReference>
<evidence type="ECO:0000313" key="2">
    <source>
        <dbReference type="Proteomes" id="UP000187203"/>
    </source>
</evidence>
<organism evidence="1 2">
    <name type="scientific">Corchorus olitorius</name>
    <dbReference type="NCBI Taxonomy" id="93759"/>
    <lineage>
        <taxon>Eukaryota</taxon>
        <taxon>Viridiplantae</taxon>
        <taxon>Streptophyta</taxon>
        <taxon>Embryophyta</taxon>
        <taxon>Tracheophyta</taxon>
        <taxon>Spermatophyta</taxon>
        <taxon>Magnoliopsida</taxon>
        <taxon>eudicotyledons</taxon>
        <taxon>Gunneridae</taxon>
        <taxon>Pentapetalae</taxon>
        <taxon>rosids</taxon>
        <taxon>malvids</taxon>
        <taxon>Malvales</taxon>
        <taxon>Malvaceae</taxon>
        <taxon>Grewioideae</taxon>
        <taxon>Apeibeae</taxon>
        <taxon>Corchorus</taxon>
    </lineage>
</organism>
<accession>A0A1R3JYT3</accession>
<sequence length="76" mass="9012">MASARRRVRRWDPNKWKCVSKLVCSLIDSPDFIRRYLADSLKAPTCLFLILRNNHLYTVKLDSLNTTQKIQYLLDQ</sequence>
<proteinExistence type="predicted"/>
<reference evidence="2" key="1">
    <citation type="submission" date="2013-09" db="EMBL/GenBank/DDBJ databases">
        <title>Corchorus olitorius genome sequencing.</title>
        <authorList>
            <person name="Alam M."/>
            <person name="Haque M.S."/>
            <person name="Islam M.S."/>
            <person name="Emdad E.M."/>
            <person name="Islam M.M."/>
            <person name="Ahmed B."/>
            <person name="Halim A."/>
            <person name="Hossen Q.M.M."/>
            <person name="Hossain M.Z."/>
            <person name="Ahmed R."/>
            <person name="Khan M.M."/>
            <person name="Islam R."/>
            <person name="Rashid M.M."/>
            <person name="Khan S.A."/>
            <person name="Rahman M.S."/>
            <person name="Alam M."/>
            <person name="Yahiya A.S."/>
            <person name="Khan M.S."/>
            <person name="Azam M.S."/>
            <person name="Haque T."/>
            <person name="Lashkar M.Z.H."/>
            <person name="Akhand A.I."/>
            <person name="Morshed G."/>
            <person name="Roy S."/>
            <person name="Uddin K.S."/>
            <person name="Rabeya T."/>
            <person name="Hossain A.S."/>
            <person name="Chowdhury A."/>
            <person name="Snigdha A.R."/>
            <person name="Mortoza M.S."/>
            <person name="Matin S.A."/>
            <person name="Hoque S.M.E."/>
            <person name="Islam M.K."/>
            <person name="Roy D.K."/>
            <person name="Haider R."/>
            <person name="Moosa M.M."/>
            <person name="Elias S.M."/>
            <person name="Hasan A.M."/>
            <person name="Jahan S."/>
            <person name="Shafiuddin M."/>
            <person name="Mahmood N."/>
            <person name="Shommy N.S."/>
        </authorList>
    </citation>
    <scope>NUCLEOTIDE SEQUENCE [LARGE SCALE GENOMIC DNA]</scope>
    <source>
        <strain evidence="2">cv. O-4</strain>
    </source>
</reference>
<protein>
    <submittedName>
        <fullName evidence="1">Uncharacterized protein</fullName>
    </submittedName>
</protein>
<keyword evidence="2" id="KW-1185">Reference proteome</keyword>
<gene>
    <name evidence="1" type="ORF">COLO4_13002</name>
</gene>
<dbReference type="AlphaFoldDB" id="A0A1R3JYT3"/>
<comment type="caution">
    <text evidence="1">The sequence shown here is derived from an EMBL/GenBank/DDBJ whole genome shotgun (WGS) entry which is preliminary data.</text>
</comment>